<feature type="compositionally biased region" description="Basic and acidic residues" evidence="1">
    <location>
        <begin position="192"/>
        <end position="206"/>
    </location>
</feature>
<sequence length="274" mass="31188">MQHFLGEAGKLAEEHRAEEPHPADAQQRAEHHDVAVRELEVAPGFGKRVPVDHQARIGRRRLGNPLRKQPPDQRQRHAGHRHCSVTNLRHGHQQAARHVAQQDGDEGAHLHHAVAAGELTIIERLRQIGKLDRPEQRGMQPHQEHTAQQDGGIAHHKARRRNQHHDDLEILDEADDARLLQLVGDLPGGGREQQKRQDEQRADHQPRHGRRHPAHAELVSHHHGERELEEVVVGRARELRPEERCKAPLPEQRELVGVLLVRIGTGDRTLVNLR</sequence>
<protein>
    <submittedName>
        <fullName evidence="2">Uncharacterized protein</fullName>
    </submittedName>
</protein>
<gene>
    <name evidence="2" type="ORF">SDC9_156561</name>
</gene>
<feature type="compositionally biased region" description="Basic and acidic residues" evidence="1">
    <location>
        <begin position="214"/>
        <end position="226"/>
    </location>
</feature>
<evidence type="ECO:0000313" key="2">
    <source>
        <dbReference type="EMBL" id="MPN09272.1"/>
    </source>
</evidence>
<proteinExistence type="predicted"/>
<name>A0A645F6W8_9ZZZZ</name>
<dbReference type="EMBL" id="VSSQ01055374">
    <property type="protein sequence ID" value="MPN09272.1"/>
    <property type="molecule type" value="Genomic_DNA"/>
</dbReference>
<feature type="region of interest" description="Disordered" evidence="1">
    <location>
        <begin position="184"/>
        <end position="227"/>
    </location>
</feature>
<evidence type="ECO:0000256" key="1">
    <source>
        <dbReference type="SAM" id="MobiDB-lite"/>
    </source>
</evidence>
<feature type="region of interest" description="Disordered" evidence="1">
    <location>
        <begin position="133"/>
        <end position="161"/>
    </location>
</feature>
<comment type="caution">
    <text evidence="2">The sequence shown here is derived from an EMBL/GenBank/DDBJ whole genome shotgun (WGS) entry which is preliminary data.</text>
</comment>
<dbReference type="AlphaFoldDB" id="A0A645F6W8"/>
<feature type="region of interest" description="Disordered" evidence="1">
    <location>
        <begin position="60"/>
        <end position="82"/>
    </location>
</feature>
<feature type="compositionally biased region" description="Basic and acidic residues" evidence="1">
    <location>
        <begin position="10"/>
        <end position="33"/>
    </location>
</feature>
<organism evidence="2">
    <name type="scientific">bioreactor metagenome</name>
    <dbReference type="NCBI Taxonomy" id="1076179"/>
    <lineage>
        <taxon>unclassified sequences</taxon>
        <taxon>metagenomes</taxon>
        <taxon>ecological metagenomes</taxon>
    </lineage>
</organism>
<feature type="compositionally biased region" description="Basic and acidic residues" evidence="1">
    <location>
        <begin position="133"/>
        <end position="147"/>
    </location>
</feature>
<reference evidence="2" key="1">
    <citation type="submission" date="2019-08" db="EMBL/GenBank/DDBJ databases">
        <authorList>
            <person name="Kucharzyk K."/>
            <person name="Murdoch R.W."/>
            <person name="Higgins S."/>
            <person name="Loffler F."/>
        </authorList>
    </citation>
    <scope>NUCLEOTIDE SEQUENCE</scope>
</reference>
<feature type="region of interest" description="Disordered" evidence="1">
    <location>
        <begin position="1"/>
        <end position="33"/>
    </location>
</feature>
<accession>A0A645F6W8</accession>